<dbReference type="Pfam" id="PF18910">
    <property type="entry name" value="DUF5665"/>
    <property type="match status" value="1"/>
</dbReference>
<comment type="caution">
    <text evidence="2">The sequence shown here is derived from an EMBL/GenBank/DDBJ whole genome shotgun (WGS) entry which is preliminary data.</text>
</comment>
<dbReference type="EMBL" id="PFWY01000025">
    <property type="protein sequence ID" value="PJA41303.1"/>
    <property type="molecule type" value="Genomic_DNA"/>
</dbReference>
<feature type="transmembrane region" description="Helical" evidence="1">
    <location>
        <begin position="28"/>
        <end position="53"/>
    </location>
</feature>
<dbReference type="InterPro" id="IPR043723">
    <property type="entry name" value="DUF5665"/>
</dbReference>
<gene>
    <name evidence="2" type="ORF">CO178_00490</name>
</gene>
<feature type="transmembrane region" description="Helical" evidence="1">
    <location>
        <begin position="59"/>
        <end position="80"/>
    </location>
</feature>
<dbReference type="Proteomes" id="UP000230683">
    <property type="component" value="Unassembled WGS sequence"/>
</dbReference>
<reference evidence="3" key="1">
    <citation type="submission" date="2017-09" db="EMBL/GenBank/DDBJ databases">
        <title>Depth-based differentiation of microbial function through sediment-hosted aquifers and enrichment of novel symbionts in the deep terrestrial subsurface.</title>
        <authorList>
            <person name="Probst A.J."/>
            <person name="Ladd B."/>
            <person name="Jarett J.K."/>
            <person name="Geller-Mcgrath D.E."/>
            <person name="Sieber C.M.K."/>
            <person name="Emerson J.B."/>
            <person name="Anantharaman K."/>
            <person name="Thomas B.C."/>
            <person name="Malmstrom R."/>
            <person name="Stieglmeier M."/>
            <person name="Klingl A."/>
            <person name="Woyke T."/>
            <person name="Ryan C.M."/>
            <person name="Banfield J.F."/>
        </authorList>
    </citation>
    <scope>NUCLEOTIDE SEQUENCE [LARGE SCALE GENOMIC DNA]</scope>
</reference>
<sequence length="87" mass="9935">MEKEITKLERQLKITNRLLHKFTSLKWAFYRGVLSGLGGIIGATLVLTFTVWILSRLEFVPIVGHFVTQITNFVVTNSVIHDPRIPN</sequence>
<name>A0A2M7X562_UNCKA</name>
<keyword evidence="1" id="KW-1133">Transmembrane helix</keyword>
<evidence type="ECO:0000256" key="1">
    <source>
        <dbReference type="SAM" id="Phobius"/>
    </source>
</evidence>
<evidence type="ECO:0000313" key="2">
    <source>
        <dbReference type="EMBL" id="PJA41303.1"/>
    </source>
</evidence>
<organism evidence="2 3">
    <name type="scientific">candidate division WWE3 bacterium CG_4_9_14_3_um_filter_34_6</name>
    <dbReference type="NCBI Taxonomy" id="1975079"/>
    <lineage>
        <taxon>Bacteria</taxon>
        <taxon>Katanobacteria</taxon>
    </lineage>
</organism>
<proteinExistence type="predicted"/>
<protein>
    <submittedName>
        <fullName evidence="2">Uncharacterized protein</fullName>
    </submittedName>
</protein>
<keyword evidence="1" id="KW-0812">Transmembrane</keyword>
<dbReference type="AlphaFoldDB" id="A0A2M7X562"/>
<evidence type="ECO:0000313" key="3">
    <source>
        <dbReference type="Proteomes" id="UP000230683"/>
    </source>
</evidence>
<keyword evidence="1" id="KW-0472">Membrane</keyword>
<accession>A0A2M7X562</accession>